<feature type="transmembrane region" description="Helical" evidence="1">
    <location>
        <begin position="194"/>
        <end position="220"/>
    </location>
</feature>
<feature type="transmembrane region" description="Helical" evidence="1">
    <location>
        <begin position="166"/>
        <end position="182"/>
    </location>
</feature>
<dbReference type="RefSeq" id="WP_134059987.1">
    <property type="nucleotide sequence ID" value="NZ_AP022586.1"/>
</dbReference>
<dbReference type="EMBL" id="AP022586">
    <property type="protein sequence ID" value="BBY15080.1"/>
    <property type="molecule type" value="Genomic_DNA"/>
</dbReference>
<keyword evidence="1" id="KW-1133">Transmembrane helix</keyword>
<feature type="transmembrane region" description="Helical" evidence="1">
    <location>
        <begin position="117"/>
        <end position="146"/>
    </location>
</feature>
<keyword evidence="1" id="KW-0812">Transmembrane</keyword>
<accession>A0AAD1IGY5</accession>
<feature type="transmembrane region" description="Helical" evidence="1">
    <location>
        <begin position="339"/>
        <end position="359"/>
    </location>
</feature>
<evidence type="ECO:0008006" key="4">
    <source>
        <dbReference type="Google" id="ProtNLM"/>
    </source>
</evidence>
<feature type="transmembrane region" description="Helical" evidence="1">
    <location>
        <begin position="365"/>
        <end position="383"/>
    </location>
</feature>
<evidence type="ECO:0000256" key="1">
    <source>
        <dbReference type="SAM" id="Phobius"/>
    </source>
</evidence>
<name>A0AAD1IGY5_9MYCO</name>
<keyword evidence="3" id="KW-1185">Reference proteome</keyword>
<protein>
    <recommendedName>
        <fullName evidence="4">Oligosaccharide repeat unit polymerase</fullName>
    </recommendedName>
</protein>
<gene>
    <name evidence="2" type="ORF">MLIT_06720</name>
</gene>
<feature type="transmembrane region" description="Helical" evidence="1">
    <location>
        <begin position="21"/>
        <end position="44"/>
    </location>
</feature>
<organism evidence="2 3">
    <name type="scientific">Mycolicibacterium litorale</name>
    <dbReference type="NCBI Taxonomy" id="758802"/>
    <lineage>
        <taxon>Bacteria</taxon>
        <taxon>Bacillati</taxon>
        <taxon>Actinomycetota</taxon>
        <taxon>Actinomycetes</taxon>
        <taxon>Mycobacteriales</taxon>
        <taxon>Mycobacteriaceae</taxon>
        <taxon>Mycolicibacterium</taxon>
    </lineage>
</organism>
<evidence type="ECO:0000313" key="2">
    <source>
        <dbReference type="EMBL" id="BBY15080.1"/>
    </source>
</evidence>
<dbReference type="Proteomes" id="UP000466607">
    <property type="component" value="Chromosome"/>
</dbReference>
<evidence type="ECO:0000313" key="3">
    <source>
        <dbReference type="Proteomes" id="UP000466607"/>
    </source>
</evidence>
<reference evidence="2 3" key="1">
    <citation type="journal article" date="2019" name="Emerg. Microbes Infect.">
        <title>Comprehensive subspecies identification of 175 nontuberculous mycobacteria species based on 7547 genomic profiles.</title>
        <authorList>
            <person name="Matsumoto Y."/>
            <person name="Kinjo T."/>
            <person name="Motooka D."/>
            <person name="Nabeya D."/>
            <person name="Jung N."/>
            <person name="Uechi K."/>
            <person name="Horii T."/>
            <person name="Iida T."/>
            <person name="Fujita J."/>
            <person name="Nakamura S."/>
        </authorList>
    </citation>
    <scope>NUCLEOTIDE SEQUENCE [LARGE SCALE GENOMIC DNA]</scope>
    <source>
        <strain evidence="2 3">JCM 17423</strain>
    </source>
</reference>
<feature type="transmembrane region" description="Helical" evidence="1">
    <location>
        <begin position="413"/>
        <end position="432"/>
    </location>
</feature>
<feature type="transmembrane region" description="Helical" evidence="1">
    <location>
        <begin position="74"/>
        <end position="96"/>
    </location>
</feature>
<keyword evidence="1" id="KW-0472">Membrane</keyword>
<dbReference type="AlphaFoldDB" id="A0AAD1IGY5"/>
<proteinExistence type="predicted"/>
<feature type="transmembrane region" description="Helical" evidence="1">
    <location>
        <begin position="390"/>
        <end position="407"/>
    </location>
</feature>
<sequence length="450" mass="48081">MFSTDRTGLAALRDDGSSHPPAWFTPAVFILAPAGMSFLAWSALFARQQVGSPQASSEALTGFSTPAEVTGRGVALLVLWYCAIVMVSMVGFWWGTQHSRSTAGAARAATPRFERRYFFLLLTAGVLGVGYSFWKVGGIPAIIASLSEQTANDFSNALSGFAGPQTLRYATILAAPIGVYLWRKKVIGWPYMVAGVLLLVANAMIASRLALLMACAVFLAAWVRGREPRPATGGSSARTWIAVGLIALTGFGVLTALNYFRNANYYREAGVSNPVAMNVYQSGAYLAVPAQVSLGVSDAVVSGAWENRGGAVASLDAIKPTFLQFNKVAKDDSWKQSSVYGYSVTFAGNFFTNSVFADIYSEHGAWGWLYTILAYGFAGYVFARMFSFSPVIAGSAGVVAYCFLEVWRVQILSYGIVVFLLLLTGGCAVLAARMSGSVRDAAPRQSRPAA</sequence>
<feature type="transmembrane region" description="Helical" evidence="1">
    <location>
        <begin position="240"/>
        <end position="260"/>
    </location>
</feature>